<dbReference type="Pfam" id="PF15983">
    <property type="entry name" value="DUF4767"/>
    <property type="match status" value="1"/>
</dbReference>
<evidence type="ECO:0000256" key="1">
    <source>
        <dbReference type="SAM" id="MobiDB-lite"/>
    </source>
</evidence>
<name>A0ABW4CVH2_9LACO</name>
<proteinExistence type="predicted"/>
<reference evidence="4" key="1">
    <citation type="journal article" date="2019" name="Int. J. Syst. Evol. Microbiol.">
        <title>The Global Catalogue of Microorganisms (GCM) 10K type strain sequencing project: providing services to taxonomists for standard genome sequencing and annotation.</title>
        <authorList>
            <consortium name="The Broad Institute Genomics Platform"/>
            <consortium name="The Broad Institute Genome Sequencing Center for Infectious Disease"/>
            <person name="Wu L."/>
            <person name="Ma J."/>
        </authorList>
    </citation>
    <scope>NUCLEOTIDE SEQUENCE [LARGE SCALE GENOMIC DNA]</scope>
    <source>
        <strain evidence="4">CCM 8912</strain>
    </source>
</reference>
<feature type="domain" description="DUF4767" evidence="2">
    <location>
        <begin position="49"/>
        <end position="178"/>
    </location>
</feature>
<organism evidence="3 4">
    <name type="scientific">Lacticaseibacillus hegangensis</name>
    <dbReference type="NCBI Taxonomy" id="2486010"/>
    <lineage>
        <taxon>Bacteria</taxon>
        <taxon>Bacillati</taxon>
        <taxon>Bacillota</taxon>
        <taxon>Bacilli</taxon>
        <taxon>Lactobacillales</taxon>
        <taxon>Lactobacillaceae</taxon>
        <taxon>Lacticaseibacillus</taxon>
    </lineage>
</organism>
<dbReference type="RefSeq" id="WP_125754951.1">
    <property type="nucleotide sequence ID" value="NZ_JBHTOK010000008.1"/>
</dbReference>
<keyword evidence="4" id="KW-1185">Reference proteome</keyword>
<dbReference type="PROSITE" id="PS51257">
    <property type="entry name" value="PROKAR_LIPOPROTEIN"/>
    <property type="match status" value="1"/>
</dbReference>
<protein>
    <submittedName>
        <fullName evidence="3">DUF4767 domain-containing protein</fullName>
    </submittedName>
</protein>
<evidence type="ECO:0000259" key="2">
    <source>
        <dbReference type="Pfam" id="PF15983"/>
    </source>
</evidence>
<sequence length="354" mass="38051">MKSWGIVVAVSVGLTLAGCRSQQPKPTKNNTASSSAVAHKPSAVSKLDWNADKAKSLETYMKGFGPLMQQNYSKVGAKTATKWRGLDLSKVMQKKTPITIDGHQTTVNWLPKASRGSRTKLNVVAIYADDHAGILYLFTLTENRVPRVLVSQAAPKKQVLSTTETANGELKKAFAAIVAGKPATLPAKANDTSSSQIAASSSNAASQPAHAVVFDQSFQGTWYSQNGQMTITGNSIQDPEYGNQPVYDIQERTANDTAALNGDSTKMDPAKEEWGAAYRFSQDGKSWVNVRGWYQSAGAGGFYAVTNRNLGGKTVPVLETASGGGMWVDRNYYPTQALANQYGATIYPDEHTAN</sequence>
<feature type="region of interest" description="Disordered" evidence="1">
    <location>
        <begin position="19"/>
        <end position="39"/>
    </location>
</feature>
<evidence type="ECO:0000313" key="4">
    <source>
        <dbReference type="Proteomes" id="UP001597212"/>
    </source>
</evidence>
<feature type="compositionally biased region" description="Polar residues" evidence="1">
    <location>
        <begin position="20"/>
        <end position="36"/>
    </location>
</feature>
<gene>
    <name evidence="3" type="ORF">ACFQ5K_01630</name>
</gene>
<dbReference type="Proteomes" id="UP001597212">
    <property type="component" value="Unassembled WGS sequence"/>
</dbReference>
<dbReference type="InterPro" id="IPR031927">
    <property type="entry name" value="DUF4767"/>
</dbReference>
<comment type="caution">
    <text evidence="3">The sequence shown here is derived from an EMBL/GenBank/DDBJ whole genome shotgun (WGS) entry which is preliminary data.</text>
</comment>
<evidence type="ECO:0000313" key="3">
    <source>
        <dbReference type="EMBL" id="MFD1440093.1"/>
    </source>
</evidence>
<dbReference type="EMBL" id="JBHTOK010000008">
    <property type="protein sequence ID" value="MFD1440093.1"/>
    <property type="molecule type" value="Genomic_DNA"/>
</dbReference>
<accession>A0ABW4CVH2</accession>